<dbReference type="InterPro" id="IPR010911">
    <property type="entry name" value="Rab_BD"/>
</dbReference>
<dbReference type="PANTHER" id="PTHR12157">
    <property type="entry name" value="REGULATING SYNAPTIC MEMBRANE EXOCYTOSIS PROTEIN"/>
    <property type="match status" value="1"/>
</dbReference>
<evidence type="ECO:0000259" key="11">
    <source>
        <dbReference type="PROSITE" id="PS50106"/>
    </source>
</evidence>
<accession>A0A1D1VT32</accession>
<comment type="subcellular location">
    <subcellularLocation>
        <location evidence="6">Synapse</location>
    </subcellularLocation>
</comment>
<dbReference type="InterPro" id="IPR011011">
    <property type="entry name" value="Znf_FYVE_PHD"/>
</dbReference>
<feature type="region of interest" description="Disordered" evidence="9">
    <location>
        <begin position="927"/>
        <end position="1073"/>
    </location>
</feature>
<feature type="region of interest" description="Disordered" evidence="9">
    <location>
        <begin position="170"/>
        <end position="221"/>
    </location>
</feature>
<dbReference type="PROSITE" id="PS50178">
    <property type="entry name" value="ZF_FYVE"/>
    <property type="match status" value="1"/>
</dbReference>
<keyword evidence="8" id="KW-0175">Coiled coil</keyword>
<evidence type="ECO:0008006" key="16">
    <source>
        <dbReference type="Google" id="ProtNLM"/>
    </source>
</evidence>
<name>A0A1D1VT32_RAMVA</name>
<dbReference type="OrthoDB" id="420032at2759"/>
<keyword evidence="1" id="KW-0479">Metal-binding</keyword>
<keyword evidence="5" id="KW-0770">Synapse</keyword>
<dbReference type="SUPFAM" id="SSF57903">
    <property type="entry name" value="FYVE/PHD zinc finger"/>
    <property type="match status" value="1"/>
</dbReference>
<feature type="compositionally biased region" description="Polar residues" evidence="9">
    <location>
        <begin position="787"/>
        <end position="801"/>
    </location>
</feature>
<feature type="compositionally biased region" description="Basic residues" evidence="9">
    <location>
        <begin position="940"/>
        <end position="953"/>
    </location>
</feature>
<feature type="region of interest" description="Disordered" evidence="9">
    <location>
        <begin position="1256"/>
        <end position="1312"/>
    </location>
</feature>
<keyword evidence="15" id="KW-1185">Reference proteome</keyword>
<feature type="compositionally biased region" description="Low complexity" evidence="9">
    <location>
        <begin position="1005"/>
        <end position="1022"/>
    </location>
</feature>
<feature type="domain" description="RabBD" evidence="13">
    <location>
        <begin position="7"/>
        <end position="138"/>
    </location>
</feature>
<dbReference type="GO" id="GO:0042391">
    <property type="term" value="P:regulation of membrane potential"/>
    <property type="evidence" value="ECO:0007669"/>
    <property type="project" value="TreeGrafter"/>
</dbReference>
<evidence type="ECO:0000259" key="12">
    <source>
        <dbReference type="PROSITE" id="PS50178"/>
    </source>
</evidence>
<dbReference type="GO" id="GO:0048791">
    <property type="term" value="P:calcium ion-regulated exocytosis of neurotransmitter"/>
    <property type="evidence" value="ECO:0007669"/>
    <property type="project" value="TreeGrafter"/>
</dbReference>
<evidence type="ECO:0000259" key="13">
    <source>
        <dbReference type="PROSITE" id="PS50916"/>
    </source>
</evidence>
<dbReference type="InterPro" id="IPR039032">
    <property type="entry name" value="Rim-like"/>
</dbReference>
<dbReference type="GO" id="GO:0006886">
    <property type="term" value="P:intracellular protein transport"/>
    <property type="evidence" value="ECO:0007669"/>
    <property type="project" value="InterPro"/>
</dbReference>
<dbReference type="GO" id="GO:0042734">
    <property type="term" value="C:presynaptic membrane"/>
    <property type="evidence" value="ECO:0007669"/>
    <property type="project" value="TreeGrafter"/>
</dbReference>
<sequence length="1523" mass="166408">MADAFPEPDLSHLTEEERRQIQQVLQRQKQEEQREQLVLGNLAQEVQQIEQRVLQQKTQQQQPSPFGGASDKEGLCDICQKVKFADGIGHECNFCHLHSCARCGSKAPIKNGKFIWICTLCRKKQDLLKKTGKWYHGKGDELLAEIDEAALAGAGVGLSRDGTSLVVHGHAAASAVPPPSRILQRQQSHDPNAVPRGALSSQQQRQQSLRRHDTVSHNGPPAAEALRAQGRRPSLLAGPLPPPSSAFGPAANSARPQATSAAPPAAASGHRFGPPALGPPHAPPQARQAHPQATASGSLPKRGPAHPVHAAPSGGPSGNQGPAPLLRRAHSQDRYGSEYPSDHSEYEARRGHWQTTTAPADPHPSLHRPGPLHRSVAGQQARSASAAALYPQFSFSSSEEEMQSNISDFTMADDGSLRSYDSQHSIRTHPDLRHVSSPRGLQRRMWRQASQQEQGYYSQEGYTSSDSRAGSRDVVWRESEDGRRLIGHLMLRCDQFNNGEGGMGRGYSLPSQIGLRVEGGKRTASGRLAAFIVRVKRGSVADVVGQLRPADEVLEWNGVGLRGLAFHEVYSILEDSRQDGQVQLLVSRKLQRSAGPSAFYPAQAEGAYGGPPTMASLPAPGPSPALPYVSGRIQLSLYYSLPDAQLVVTVIQAAELLPRPDGQERNAYAKLYLLPTYSEQIKHRTKIMYKTNDPQWQQIFYYSHLKESEMLSLTLVVTVWDYERHRPTSNECIGEVSVQLAQVWLNDEPSWYYLTYPDLELQQQQRQPASLRSHRYRSMEEDYGPSQGFSPTNSPSASRLSGDSILLDDMEVVDHRRRRQQPSSISASRHNLAQAAAAGYYDRTDSPRSRHRSSTLQGQQYYRQNNHDFQALAYPNERRGRREHHEYNDDLAEELGPLHGQRSQRRSAHHSAPPVERDQAYLNHYDEDAMGPYSDDAASHRRPASSSSRKRHLPMAPQSTAALRDRRTSLHNHQREEGANGSAPRLGAEHNVPLSLSVPPPQGPSSPSAHSAHSASSRHSQATNNPPSLKTANGKAPITQQFHHQTLKVPAGEEEDSAPKAPPSPNPSHRSRLEQLSKNASQEENLDPLQLLSAEASNAAVATATHSRSSSLRRSFRGSSSNVAAGPLQDSNNRKPSVSLSRSSEPTDSNEAGDLSLLLPSSSASQASGSQSRSRKHNDLNRMRSLDLEETASQASGLTAINLGSIGTGNMSDGGGSQAGKKTFDYDEFQARFLNQQTANKNQQKSKSSAKAAAILGLKKDSKRPTFTRSEEVGHQSPASLQRQALSKQMSKDSTDGSVSSGGYTGRNHQRADHSHVASFVEGLGPGQVVGRQVLASPCLGEIQLHIKYSKGSLEVEVVRAKGLIVKGQSRGLPATYVKVYLMEDKRIVAKAKTNVARRCLDPLYQQTLAFDEDYQRRQLQVSVWGDFGRMEKKVFMGVALINLEDLDLTTIIIGWYKLFDSATVVAPNTGKSSSSSLYAASVSGVASNNSSLDDSTPIAVSSTSRPSPMQTQRSSNALQKVS</sequence>
<dbReference type="InterPro" id="IPR017455">
    <property type="entry name" value="Znf_FYVE-rel"/>
</dbReference>
<dbReference type="GO" id="GO:0008270">
    <property type="term" value="F:zinc ion binding"/>
    <property type="evidence" value="ECO:0007669"/>
    <property type="project" value="UniProtKB-KW"/>
</dbReference>
<evidence type="ECO:0000256" key="6">
    <source>
        <dbReference type="ARBA" id="ARBA00034103"/>
    </source>
</evidence>
<dbReference type="GO" id="GO:0048167">
    <property type="term" value="P:regulation of synaptic plasticity"/>
    <property type="evidence" value="ECO:0007669"/>
    <property type="project" value="TreeGrafter"/>
</dbReference>
<dbReference type="SUPFAM" id="SSF50156">
    <property type="entry name" value="PDZ domain-like"/>
    <property type="match status" value="1"/>
</dbReference>
<keyword evidence="3 7" id="KW-0863">Zinc-finger</keyword>
<feature type="compositionally biased region" description="Basic and acidic residues" evidence="9">
    <location>
        <begin position="963"/>
        <end position="978"/>
    </location>
</feature>
<dbReference type="PROSITE" id="PS50106">
    <property type="entry name" value="PDZ"/>
    <property type="match status" value="1"/>
</dbReference>
<dbReference type="SUPFAM" id="SSF49562">
    <property type="entry name" value="C2 domain (Calcium/lipid-binding domain, CaLB)"/>
    <property type="match status" value="2"/>
</dbReference>
<feature type="compositionally biased region" description="Low complexity" evidence="9">
    <location>
        <begin position="284"/>
        <end position="295"/>
    </location>
</feature>
<dbReference type="GO" id="GO:0044325">
    <property type="term" value="F:transmembrane transporter binding"/>
    <property type="evidence" value="ECO:0007669"/>
    <property type="project" value="TreeGrafter"/>
</dbReference>
<evidence type="ECO:0000256" key="7">
    <source>
        <dbReference type="PROSITE-ProRule" id="PRU00091"/>
    </source>
</evidence>
<feature type="compositionally biased region" description="Polar residues" evidence="9">
    <location>
        <begin position="1493"/>
        <end position="1523"/>
    </location>
</feature>
<feature type="region of interest" description="Disordered" evidence="9">
    <location>
        <begin position="1487"/>
        <end position="1523"/>
    </location>
</feature>
<dbReference type="InterPro" id="IPR054386">
    <property type="entry name" value="RIM_Znf"/>
</dbReference>
<evidence type="ECO:0000313" key="15">
    <source>
        <dbReference type="Proteomes" id="UP000186922"/>
    </source>
</evidence>
<dbReference type="InterPro" id="IPR013083">
    <property type="entry name" value="Znf_RING/FYVE/PHD"/>
</dbReference>
<keyword evidence="4" id="KW-0862">Zinc</keyword>
<evidence type="ECO:0000259" key="10">
    <source>
        <dbReference type="PROSITE" id="PS50004"/>
    </source>
</evidence>
<dbReference type="GO" id="GO:0050806">
    <property type="term" value="P:positive regulation of synaptic transmission"/>
    <property type="evidence" value="ECO:0007669"/>
    <property type="project" value="TreeGrafter"/>
</dbReference>
<feature type="compositionally biased region" description="Polar residues" evidence="9">
    <location>
        <begin position="1129"/>
        <end position="1150"/>
    </location>
</feature>
<reference evidence="14 15" key="1">
    <citation type="journal article" date="2016" name="Nat. Commun.">
        <title>Extremotolerant tardigrade genome and improved radiotolerance of human cultured cells by tardigrade-unique protein.</title>
        <authorList>
            <person name="Hashimoto T."/>
            <person name="Horikawa D.D."/>
            <person name="Saito Y."/>
            <person name="Kuwahara H."/>
            <person name="Kozuka-Hata H."/>
            <person name="Shin-I T."/>
            <person name="Minakuchi Y."/>
            <person name="Ohishi K."/>
            <person name="Motoyama A."/>
            <person name="Aizu T."/>
            <person name="Enomoto A."/>
            <person name="Kondo K."/>
            <person name="Tanaka S."/>
            <person name="Hara Y."/>
            <person name="Koshikawa S."/>
            <person name="Sagara H."/>
            <person name="Miura T."/>
            <person name="Yokobori S."/>
            <person name="Miyagawa K."/>
            <person name="Suzuki Y."/>
            <person name="Kubo T."/>
            <person name="Oyama M."/>
            <person name="Kohara Y."/>
            <person name="Fujiyama A."/>
            <person name="Arakawa K."/>
            <person name="Katayama T."/>
            <person name="Toyoda A."/>
            <person name="Kunieda T."/>
        </authorList>
    </citation>
    <scope>NUCLEOTIDE SEQUENCE [LARGE SCALE GENOMIC DNA]</scope>
    <source>
        <strain evidence="14 15">YOKOZUNA-1</strain>
    </source>
</reference>
<feature type="region of interest" description="Disordered" evidence="9">
    <location>
        <begin position="447"/>
        <end position="473"/>
    </location>
</feature>
<feature type="region of interest" description="Disordered" evidence="9">
    <location>
        <begin position="233"/>
        <end position="373"/>
    </location>
</feature>
<evidence type="ECO:0000313" key="14">
    <source>
        <dbReference type="EMBL" id="GAV01719.1"/>
    </source>
</evidence>
<evidence type="ECO:0000256" key="5">
    <source>
        <dbReference type="ARBA" id="ARBA00023018"/>
    </source>
</evidence>
<dbReference type="SMART" id="SM00239">
    <property type="entry name" value="C2"/>
    <property type="match status" value="2"/>
</dbReference>
<dbReference type="Gene3D" id="2.60.40.150">
    <property type="entry name" value="C2 domain"/>
    <property type="match status" value="2"/>
</dbReference>
<feature type="coiled-coil region" evidence="8">
    <location>
        <begin position="11"/>
        <end position="59"/>
    </location>
</feature>
<feature type="compositionally biased region" description="Polar residues" evidence="9">
    <location>
        <begin position="1277"/>
        <end position="1289"/>
    </location>
</feature>
<feature type="compositionally biased region" description="Low complexity" evidence="9">
    <location>
        <begin position="450"/>
        <end position="462"/>
    </location>
</feature>
<dbReference type="InterPro" id="IPR036034">
    <property type="entry name" value="PDZ_sf"/>
</dbReference>
<comment type="caution">
    <text evidence="14">The sequence shown here is derived from an EMBL/GenBank/DDBJ whole genome shotgun (WGS) entry which is preliminary data.</text>
</comment>
<dbReference type="PROSITE" id="PS50916">
    <property type="entry name" value="RABBD"/>
    <property type="match status" value="1"/>
</dbReference>
<dbReference type="STRING" id="947166.A0A1D1VT32"/>
<proteinExistence type="predicted"/>
<feature type="compositionally biased region" description="Low complexity" evidence="9">
    <location>
        <begin position="245"/>
        <end position="268"/>
    </location>
</feature>
<feature type="domain" description="PDZ" evidence="11">
    <location>
        <begin position="513"/>
        <end position="588"/>
    </location>
</feature>
<dbReference type="PROSITE" id="PS50004">
    <property type="entry name" value="C2"/>
    <property type="match status" value="2"/>
</dbReference>
<dbReference type="PANTHER" id="PTHR12157:SF21">
    <property type="entry name" value="RAB3 INTERACTING MOLECULE, ISOFORM F"/>
    <property type="match status" value="1"/>
</dbReference>
<evidence type="ECO:0000256" key="3">
    <source>
        <dbReference type="ARBA" id="ARBA00022771"/>
    </source>
</evidence>
<evidence type="ECO:0000256" key="2">
    <source>
        <dbReference type="ARBA" id="ARBA00022737"/>
    </source>
</evidence>
<dbReference type="SMART" id="SM00228">
    <property type="entry name" value="PDZ"/>
    <property type="match status" value="1"/>
</dbReference>
<dbReference type="Gene3D" id="2.30.42.10">
    <property type="match status" value="1"/>
</dbReference>
<feature type="domain" description="FYVE-type" evidence="12">
    <location>
        <begin position="70"/>
        <end position="126"/>
    </location>
</feature>
<evidence type="ECO:0000256" key="8">
    <source>
        <dbReference type="SAM" id="Coils"/>
    </source>
</evidence>
<feature type="compositionally biased region" description="Basic and acidic residues" evidence="9">
    <location>
        <begin position="1258"/>
        <end position="1274"/>
    </location>
</feature>
<protein>
    <recommendedName>
        <fullName evidence="16">Regulating synaptic membrane exocytosis protein 2</fullName>
    </recommendedName>
</protein>
<feature type="compositionally biased region" description="Low complexity" evidence="9">
    <location>
        <begin position="1104"/>
        <end position="1121"/>
    </location>
</feature>
<dbReference type="GO" id="GO:0031267">
    <property type="term" value="F:small GTPase binding"/>
    <property type="evidence" value="ECO:0007669"/>
    <property type="project" value="InterPro"/>
</dbReference>
<evidence type="ECO:0000256" key="1">
    <source>
        <dbReference type="ARBA" id="ARBA00022723"/>
    </source>
</evidence>
<feature type="domain" description="C2" evidence="10">
    <location>
        <begin position="629"/>
        <end position="753"/>
    </location>
</feature>
<feature type="region of interest" description="Disordered" evidence="9">
    <location>
        <begin position="1161"/>
        <end position="1180"/>
    </location>
</feature>
<dbReference type="InterPro" id="IPR001478">
    <property type="entry name" value="PDZ"/>
</dbReference>
<feature type="domain" description="C2" evidence="10">
    <location>
        <begin position="1339"/>
        <end position="1457"/>
    </location>
</feature>
<dbReference type="Gene3D" id="3.30.40.10">
    <property type="entry name" value="Zinc/RING finger domain, C3HC4 (zinc finger)"/>
    <property type="match status" value="1"/>
</dbReference>
<feature type="region of interest" description="Disordered" evidence="9">
    <location>
        <begin position="765"/>
        <end position="868"/>
    </location>
</feature>
<keyword evidence="2" id="KW-0677">Repeat</keyword>
<feature type="compositionally biased region" description="Polar residues" evidence="9">
    <location>
        <begin position="821"/>
        <end position="831"/>
    </location>
</feature>
<feature type="compositionally biased region" description="Low complexity" evidence="9">
    <location>
        <begin position="1161"/>
        <end position="1172"/>
    </location>
</feature>
<dbReference type="Pfam" id="PF00168">
    <property type="entry name" value="C2"/>
    <property type="match status" value="2"/>
</dbReference>
<dbReference type="InterPro" id="IPR035892">
    <property type="entry name" value="C2_domain_sf"/>
</dbReference>
<dbReference type="InterPro" id="IPR000008">
    <property type="entry name" value="C2_dom"/>
</dbReference>
<feature type="compositionally biased region" description="Polar residues" evidence="9">
    <location>
        <begin position="854"/>
        <end position="868"/>
    </location>
</feature>
<dbReference type="Proteomes" id="UP000186922">
    <property type="component" value="Unassembled WGS sequence"/>
</dbReference>
<dbReference type="Pfam" id="PF22601">
    <property type="entry name" value="RIM2a_ZnF"/>
    <property type="match status" value="1"/>
</dbReference>
<feature type="compositionally biased region" description="Basic and acidic residues" evidence="9">
    <location>
        <begin position="330"/>
        <end position="350"/>
    </location>
</feature>
<organism evidence="14 15">
    <name type="scientific">Ramazzottius varieornatus</name>
    <name type="common">Water bear</name>
    <name type="synonym">Tardigrade</name>
    <dbReference type="NCBI Taxonomy" id="947166"/>
    <lineage>
        <taxon>Eukaryota</taxon>
        <taxon>Metazoa</taxon>
        <taxon>Ecdysozoa</taxon>
        <taxon>Tardigrada</taxon>
        <taxon>Eutardigrada</taxon>
        <taxon>Parachela</taxon>
        <taxon>Hypsibioidea</taxon>
        <taxon>Ramazzottiidae</taxon>
        <taxon>Ramazzottius</taxon>
    </lineage>
</organism>
<dbReference type="EMBL" id="BDGG01000007">
    <property type="protein sequence ID" value="GAV01719.1"/>
    <property type="molecule type" value="Genomic_DNA"/>
</dbReference>
<evidence type="ECO:0000256" key="9">
    <source>
        <dbReference type="SAM" id="MobiDB-lite"/>
    </source>
</evidence>
<gene>
    <name evidence="14" type="primary">RvY_12380-1</name>
    <name evidence="14" type="synonym">RvY_12380.1</name>
    <name evidence="14" type="ORF">RvY_12380</name>
</gene>
<evidence type="ECO:0000256" key="4">
    <source>
        <dbReference type="ARBA" id="ARBA00022833"/>
    </source>
</evidence>
<dbReference type="GO" id="GO:0048788">
    <property type="term" value="C:cytoskeleton of presynaptic active zone"/>
    <property type="evidence" value="ECO:0007669"/>
    <property type="project" value="TreeGrafter"/>
</dbReference>
<feature type="region of interest" description="Disordered" evidence="9">
    <location>
        <begin position="1104"/>
        <end position="1156"/>
    </location>
</feature>